<organism evidence="1">
    <name type="scientific">Riptortus pedestris</name>
    <name type="common">Bean bug</name>
    <dbReference type="NCBI Taxonomy" id="329032"/>
    <lineage>
        <taxon>Eukaryota</taxon>
        <taxon>Metazoa</taxon>
        <taxon>Ecdysozoa</taxon>
        <taxon>Arthropoda</taxon>
        <taxon>Hexapoda</taxon>
        <taxon>Insecta</taxon>
        <taxon>Pterygota</taxon>
        <taxon>Neoptera</taxon>
        <taxon>Paraneoptera</taxon>
        <taxon>Hemiptera</taxon>
        <taxon>Heteroptera</taxon>
        <taxon>Panheteroptera</taxon>
        <taxon>Pentatomomorpha</taxon>
        <taxon>Coreoidea</taxon>
        <taxon>Alydidae</taxon>
        <taxon>Riptortus</taxon>
    </lineage>
</organism>
<accession>R4WDZ7</accession>
<sequence length="56" mass="6750">MLYNRYSLDAVILLHRQEGIVTNSSLNYFFTHVDLYLDHKAEWARGEQMNFREETL</sequence>
<name>R4WDZ7_RIPPE</name>
<dbReference type="EMBL" id="AK418088">
    <property type="protein sequence ID" value="BAN21303.1"/>
    <property type="molecule type" value="mRNA"/>
</dbReference>
<protein>
    <submittedName>
        <fullName evidence="1">Unkown protein</fullName>
    </submittedName>
</protein>
<evidence type="ECO:0000313" key="1">
    <source>
        <dbReference type="EMBL" id="BAN21303.1"/>
    </source>
</evidence>
<reference evidence="1" key="1">
    <citation type="journal article" date="2013" name="PLoS ONE">
        <title>Gene expression in gut symbiotic organ of stinkbug affected by extracellular bacterial symbiont.</title>
        <authorList>
            <person name="Futahashi R."/>
            <person name="Tanaka K."/>
            <person name="Tanahashi M."/>
            <person name="Nikoh N."/>
            <person name="Kikuchi Y."/>
            <person name="Lee B.L."/>
            <person name="Fukatsu T."/>
        </authorList>
    </citation>
    <scope>NUCLEOTIDE SEQUENCE</scope>
    <source>
        <tissue evidence="1">Midgut</tissue>
    </source>
</reference>
<dbReference type="AlphaFoldDB" id="R4WDZ7"/>
<proteinExistence type="evidence at transcript level"/>